<dbReference type="Proteomes" id="UP000299102">
    <property type="component" value="Unassembled WGS sequence"/>
</dbReference>
<name>A0A4C1X3B1_EUMVA</name>
<evidence type="ECO:0000313" key="3">
    <source>
        <dbReference type="Proteomes" id="UP000299102"/>
    </source>
</evidence>
<proteinExistence type="predicted"/>
<dbReference type="EMBL" id="BGZK01000729">
    <property type="protein sequence ID" value="GBP58201.1"/>
    <property type="molecule type" value="Genomic_DNA"/>
</dbReference>
<gene>
    <name evidence="2" type="ORF">EVAR_87778_1</name>
</gene>
<organism evidence="2 3">
    <name type="scientific">Eumeta variegata</name>
    <name type="common">Bagworm moth</name>
    <name type="synonym">Eumeta japonica</name>
    <dbReference type="NCBI Taxonomy" id="151549"/>
    <lineage>
        <taxon>Eukaryota</taxon>
        <taxon>Metazoa</taxon>
        <taxon>Ecdysozoa</taxon>
        <taxon>Arthropoda</taxon>
        <taxon>Hexapoda</taxon>
        <taxon>Insecta</taxon>
        <taxon>Pterygota</taxon>
        <taxon>Neoptera</taxon>
        <taxon>Endopterygota</taxon>
        <taxon>Lepidoptera</taxon>
        <taxon>Glossata</taxon>
        <taxon>Ditrysia</taxon>
        <taxon>Tineoidea</taxon>
        <taxon>Psychidae</taxon>
        <taxon>Oiketicinae</taxon>
        <taxon>Eumeta</taxon>
    </lineage>
</organism>
<reference evidence="2 3" key="1">
    <citation type="journal article" date="2019" name="Commun. Biol.">
        <title>The bagworm genome reveals a unique fibroin gene that provides high tensile strength.</title>
        <authorList>
            <person name="Kono N."/>
            <person name="Nakamura H."/>
            <person name="Ohtoshi R."/>
            <person name="Tomita M."/>
            <person name="Numata K."/>
            <person name="Arakawa K."/>
        </authorList>
    </citation>
    <scope>NUCLEOTIDE SEQUENCE [LARGE SCALE GENOMIC DNA]</scope>
</reference>
<accession>A0A4C1X3B1</accession>
<evidence type="ECO:0000313" key="2">
    <source>
        <dbReference type="EMBL" id="GBP58201.1"/>
    </source>
</evidence>
<feature type="region of interest" description="Disordered" evidence="1">
    <location>
        <begin position="47"/>
        <end position="71"/>
    </location>
</feature>
<dbReference type="AlphaFoldDB" id="A0A4C1X3B1"/>
<comment type="caution">
    <text evidence="2">The sequence shown here is derived from an EMBL/GenBank/DDBJ whole genome shotgun (WGS) entry which is preliminary data.</text>
</comment>
<evidence type="ECO:0000256" key="1">
    <source>
        <dbReference type="SAM" id="MobiDB-lite"/>
    </source>
</evidence>
<sequence length="71" mass="7549">MHIISRRGAGAPPLAFTLRWLRTRGRTRQGRARGAAAAGMPLIEISSIKPDSGTDLDPKPATGLNIDRTVG</sequence>
<keyword evidence="3" id="KW-1185">Reference proteome</keyword>
<protein>
    <submittedName>
        <fullName evidence="2">Uncharacterized protein</fullName>
    </submittedName>
</protein>